<dbReference type="Proteomes" id="UP000036403">
    <property type="component" value="Unassembled WGS sequence"/>
</dbReference>
<organism evidence="1 2">
    <name type="scientific">Lasius niger</name>
    <name type="common">Black garden ant</name>
    <dbReference type="NCBI Taxonomy" id="67767"/>
    <lineage>
        <taxon>Eukaryota</taxon>
        <taxon>Metazoa</taxon>
        <taxon>Ecdysozoa</taxon>
        <taxon>Arthropoda</taxon>
        <taxon>Hexapoda</taxon>
        <taxon>Insecta</taxon>
        <taxon>Pterygota</taxon>
        <taxon>Neoptera</taxon>
        <taxon>Endopterygota</taxon>
        <taxon>Hymenoptera</taxon>
        <taxon>Apocrita</taxon>
        <taxon>Aculeata</taxon>
        <taxon>Formicoidea</taxon>
        <taxon>Formicidae</taxon>
        <taxon>Formicinae</taxon>
        <taxon>Lasius</taxon>
        <taxon>Lasius</taxon>
    </lineage>
</organism>
<dbReference type="AlphaFoldDB" id="A0A0J7JTJ1"/>
<dbReference type="PaxDb" id="67767-A0A0J7JTJ1"/>
<name>A0A0J7JTJ1_LASNI</name>
<accession>A0A0J7JTJ1</accession>
<dbReference type="EMBL" id="LBMM01033750">
    <property type="protein sequence ID" value="KMQ81593.1"/>
    <property type="molecule type" value="Genomic_DNA"/>
</dbReference>
<evidence type="ECO:0000313" key="1">
    <source>
        <dbReference type="EMBL" id="KMQ81593.1"/>
    </source>
</evidence>
<evidence type="ECO:0000313" key="2">
    <source>
        <dbReference type="Proteomes" id="UP000036403"/>
    </source>
</evidence>
<protein>
    <submittedName>
        <fullName evidence="1">Uncharacterized protein</fullName>
    </submittedName>
</protein>
<gene>
    <name evidence="1" type="ORF">RF55_25843</name>
</gene>
<sequence length="17" mass="1774">MGLIVDVPKPGFGNTND</sequence>
<reference evidence="1 2" key="1">
    <citation type="submission" date="2015-04" db="EMBL/GenBank/DDBJ databases">
        <title>Lasius niger genome sequencing.</title>
        <authorList>
            <person name="Konorov E.A."/>
            <person name="Nikitin M.A."/>
            <person name="Kirill M.V."/>
            <person name="Chang P."/>
        </authorList>
    </citation>
    <scope>NUCLEOTIDE SEQUENCE [LARGE SCALE GENOMIC DNA]</scope>
    <source>
        <tissue evidence="1">Whole</tissue>
    </source>
</reference>
<feature type="non-terminal residue" evidence="1">
    <location>
        <position position="17"/>
    </location>
</feature>
<comment type="caution">
    <text evidence="1">The sequence shown here is derived from an EMBL/GenBank/DDBJ whole genome shotgun (WGS) entry which is preliminary data.</text>
</comment>
<proteinExistence type="predicted"/>
<keyword evidence="2" id="KW-1185">Reference proteome</keyword>